<dbReference type="PROSITE" id="PS51257">
    <property type="entry name" value="PROKAR_LIPOPROTEIN"/>
    <property type="match status" value="1"/>
</dbReference>
<keyword evidence="1" id="KW-0732">Signal</keyword>
<evidence type="ECO:0000259" key="2">
    <source>
        <dbReference type="Pfam" id="PF13205"/>
    </source>
</evidence>
<evidence type="ECO:0000256" key="1">
    <source>
        <dbReference type="ARBA" id="ARBA00022729"/>
    </source>
</evidence>
<dbReference type="EMBL" id="MFFM01000009">
    <property type="protein sequence ID" value="OGF14102.1"/>
    <property type="molecule type" value="Genomic_DNA"/>
</dbReference>
<feature type="domain" description="SbsA Ig-like" evidence="2">
    <location>
        <begin position="44"/>
        <end position="146"/>
    </location>
</feature>
<proteinExistence type="predicted"/>
<sequence length="602" mass="66667">MKKALYTLTVVLLIGAVIVGCGKKENPFEPITSSYLPTTAMESQGPTVLSINTRDGNNALYESPTYDEIVVLFDADMNPSTITTSTILLQEVEHLTTPLTYTVSYDKASKKATIKSPNGWDDDARYLVTVTTGIKDIHGHALDGNDNGWVDPQDFYREQFTGFTTTTAAYDVTPPMVTMANPTNDAIYFSTTDSIEIWIFDNDSVDRASITQDAFVLTKANGQVVTLPAMYVEESFAPALYIVRFRPLATVLVDSNDYFFTVKTSIKDMKGNMLDGNNNGDAENEFLDRERIKFRTYDPRNGGIPTQATNLRVLSTAYVDANRGLVIRFTRKMNPATLNTSNIKIYNNSNYTDYIPGSITILPDTMGVRYSLENYDGSGYLWVSRLVRDTAGFYLDQNNNGISGEAAYTTGEGTFQASDDLFASIAYNSGLEMILFNDMAEDGNVGWTTRGTTPQLWHRSTRSVAANPNNGGLYAWHCGVDADSSYLVTGPTAVHDTLMMPEIDLTSYNIYSNCRIRYDRWYRTDGAADACRMIASTDNGANWSTVITWSGTDTPWTTNTSMGLNGYLGTKVRLALAFDTDAVGNVWPSEGFYIDNIRLVVY</sequence>
<evidence type="ECO:0000313" key="4">
    <source>
        <dbReference type="Proteomes" id="UP000177230"/>
    </source>
</evidence>
<comment type="caution">
    <text evidence="3">The sequence shown here is derived from an EMBL/GenBank/DDBJ whole genome shotgun (WGS) entry which is preliminary data.</text>
</comment>
<evidence type="ECO:0000313" key="3">
    <source>
        <dbReference type="EMBL" id="OGF14102.1"/>
    </source>
</evidence>
<organism evidence="3 4">
    <name type="scientific">Candidatus Edwardsbacteria bacterium GWF2_54_11</name>
    <dbReference type="NCBI Taxonomy" id="1817851"/>
    <lineage>
        <taxon>Bacteria</taxon>
        <taxon>Candidatus Edwardsiibacteriota</taxon>
    </lineage>
</organism>
<dbReference type="InterPro" id="IPR032812">
    <property type="entry name" value="SbsA_Ig"/>
</dbReference>
<accession>A0A1F5RID0</accession>
<feature type="domain" description="SbsA Ig-like" evidence="2">
    <location>
        <begin position="171"/>
        <end position="277"/>
    </location>
</feature>
<name>A0A1F5RID0_9BACT</name>
<dbReference type="AlphaFoldDB" id="A0A1F5RID0"/>
<dbReference type="Pfam" id="PF13205">
    <property type="entry name" value="Big_5"/>
    <property type="match status" value="2"/>
</dbReference>
<protein>
    <recommendedName>
        <fullName evidence="2">SbsA Ig-like domain-containing protein</fullName>
    </recommendedName>
</protein>
<dbReference type="Proteomes" id="UP000177230">
    <property type="component" value="Unassembled WGS sequence"/>
</dbReference>
<reference evidence="3 4" key="1">
    <citation type="journal article" date="2016" name="Nat. Commun.">
        <title>Thousands of microbial genomes shed light on interconnected biogeochemical processes in an aquifer system.</title>
        <authorList>
            <person name="Anantharaman K."/>
            <person name="Brown C.T."/>
            <person name="Hug L.A."/>
            <person name="Sharon I."/>
            <person name="Castelle C.J."/>
            <person name="Probst A.J."/>
            <person name="Thomas B.C."/>
            <person name="Singh A."/>
            <person name="Wilkins M.J."/>
            <person name="Karaoz U."/>
            <person name="Brodie E.L."/>
            <person name="Williams K.H."/>
            <person name="Hubbard S.S."/>
            <person name="Banfield J.F."/>
        </authorList>
    </citation>
    <scope>NUCLEOTIDE SEQUENCE [LARGE SCALE GENOMIC DNA]</scope>
</reference>
<gene>
    <name evidence="3" type="ORF">A2024_06115</name>
</gene>
<dbReference type="Gene3D" id="2.60.40.1220">
    <property type="match status" value="2"/>
</dbReference>
<dbReference type="InterPro" id="IPR014755">
    <property type="entry name" value="Cu-Rt/internalin_Ig-like"/>
</dbReference>